<evidence type="ECO:0000313" key="4">
    <source>
        <dbReference type="Proteomes" id="UP001056855"/>
    </source>
</evidence>
<keyword evidence="1" id="KW-1133">Transmembrane helix</keyword>
<dbReference type="GeneID" id="73290710"/>
<dbReference type="Pfam" id="PF26275">
    <property type="entry name" value="DUF8074"/>
    <property type="match status" value="1"/>
</dbReference>
<feature type="domain" description="DUF8074" evidence="2">
    <location>
        <begin position="1"/>
        <end position="68"/>
    </location>
</feature>
<dbReference type="KEGG" id="sawl:NGM29_11650"/>
<evidence type="ECO:0000256" key="1">
    <source>
        <dbReference type="SAM" id="Phobius"/>
    </source>
</evidence>
<accession>A0A9E7N8S4</accession>
<protein>
    <recommendedName>
        <fullName evidence="2">DUF8074 domain-containing protein</fullName>
    </recommendedName>
</protein>
<feature type="transmembrane region" description="Helical" evidence="1">
    <location>
        <begin position="36"/>
        <end position="55"/>
    </location>
</feature>
<proteinExistence type="predicted"/>
<reference evidence="3" key="1">
    <citation type="submission" date="2022-06" db="EMBL/GenBank/DDBJ databases">
        <title>Diverse halophilic archaea isolated from saline environments.</title>
        <authorList>
            <person name="Cui H.-L."/>
        </authorList>
    </citation>
    <scope>NUCLEOTIDE SEQUENCE</scope>
    <source>
        <strain evidence="3">WLHS1</strain>
    </source>
</reference>
<sequence length="69" mass="7943">MRVTVADSAVFMYNLGVVLSGGYVATMLNVNDRYQLLGVMVVFALFWTIYFKFYMRSRLETLDERSESG</sequence>
<feature type="transmembrane region" description="Helical" evidence="1">
    <location>
        <begin position="12"/>
        <end position="30"/>
    </location>
</feature>
<evidence type="ECO:0000259" key="2">
    <source>
        <dbReference type="Pfam" id="PF26275"/>
    </source>
</evidence>
<dbReference type="EMBL" id="CP100355">
    <property type="protein sequence ID" value="UTF52443.1"/>
    <property type="molecule type" value="Genomic_DNA"/>
</dbReference>
<dbReference type="AlphaFoldDB" id="A0A9E7N8S4"/>
<keyword evidence="1" id="KW-0812">Transmembrane</keyword>
<dbReference type="Proteomes" id="UP001056855">
    <property type="component" value="Chromosome"/>
</dbReference>
<name>A0A9E7N8S4_9EURY</name>
<dbReference type="InterPro" id="IPR058387">
    <property type="entry name" value="DUF8074"/>
</dbReference>
<organism evidence="3 4">
    <name type="scientific">Natronosalvus rutilus</name>
    <dbReference type="NCBI Taxonomy" id="2953753"/>
    <lineage>
        <taxon>Archaea</taxon>
        <taxon>Methanobacteriati</taxon>
        <taxon>Methanobacteriota</taxon>
        <taxon>Stenosarchaea group</taxon>
        <taxon>Halobacteria</taxon>
        <taxon>Halobacteriales</taxon>
        <taxon>Natrialbaceae</taxon>
        <taxon>Natronosalvus</taxon>
    </lineage>
</organism>
<evidence type="ECO:0000313" key="3">
    <source>
        <dbReference type="EMBL" id="UTF52443.1"/>
    </source>
</evidence>
<dbReference type="RefSeq" id="WP_254156370.1">
    <property type="nucleotide sequence ID" value="NZ_CP100355.1"/>
</dbReference>
<gene>
    <name evidence="3" type="ORF">NGM29_11650</name>
</gene>
<keyword evidence="1" id="KW-0472">Membrane</keyword>
<keyword evidence="4" id="KW-1185">Reference proteome</keyword>